<dbReference type="PANTHER" id="PTHR12110:SF48">
    <property type="entry name" value="BLL3656 PROTEIN"/>
    <property type="match status" value="1"/>
</dbReference>
<dbReference type="OrthoDB" id="9782626at2"/>
<sequence length="276" mass="29774">MTPCISQVTTLPGSFADDVAAYPASGCRALEVWLTKLEQHLEAVSPEDTLLALNDRGLKLVAAAYQGGLLLSQGEQRKAHFEHFKRRLALCERFAIPTLLLVADFARAPEASDLARAVVSLAQAAQWAAGFGVKVALEFRGTDAFCAALDTAVTLVEQCGEPNAGICLDVFHFYKGSSKTEDLERLTPANLFHVQVCDVAGVPRELMTDSDRVLPGEGDFRLEPVIRRLNEIGYAGPVSLELMNPILWSLKATQVTELGMAALGRLLEPAANGLNV</sequence>
<name>A0A2Z3GW40_9BACT</name>
<dbReference type="SUPFAM" id="SSF51658">
    <property type="entry name" value="Xylose isomerase-like"/>
    <property type="match status" value="1"/>
</dbReference>
<dbReference type="KEGG" id="gog:C1280_13715"/>
<organism evidence="2 3">
    <name type="scientific">Gemmata obscuriglobus</name>
    <dbReference type="NCBI Taxonomy" id="114"/>
    <lineage>
        <taxon>Bacteria</taxon>
        <taxon>Pseudomonadati</taxon>
        <taxon>Planctomycetota</taxon>
        <taxon>Planctomycetia</taxon>
        <taxon>Gemmatales</taxon>
        <taxon>Gemmataceae</taxon>
        <taxon>Gemmata</taxon>
    </lineage>
</organism>
<gene>
    <name evidence="2" type="ORF">C1280_13715</name>
</gene>
<dbReference type="GO" id="GO:0016853">
    <property type="term" value="F:isomerase activity"/>
    <property type="evidence" value="ECO:0007669"/>
    <property type="project" value="UniProtKB-KW"/>
</dbReference>
<evidence type="ECO:0000259" key="1">
    <source>
        <dbReference type="Pfam" id="PF01261"/>
    </source>
</evidence>
<dbReference type="AlphaFoldDB" id="A0A2Z3GW40"/>
<evidence type="ECO:0000313" key="3">
    <source>
        <dbReference type="Proteomes" id="UP000245802"/>
    </source>
</evidence>
<dbReference type="InterPro" id="IPR050312">
    <property type="entry name" value="IolE/XylAMocC-like"/>
</dbReference>
<dbReference type="Proteomes" id="UP000245802">
    <property type="component" value="Chromosome"/>
</dbReference>
<dbReference type="InterPro" id="IPR036237">
    <property type="entry name" value="Xyl_isomerase-like_sf"/>
</dbReference>
<feature type="domain" description="Xylose isomerase-like TIM barrel" evidence="1">
    <location>
        <begin position="24"/>
        <end position="245"/>
    </location>
</feature>
<protein>
    <submittedName>
        <fullName evidence="2">Sugar phosphate isomerase/epimerase</fullName>
    </submittedName>
</protein>
<proteinExistence type="predicted"/>
<dbReference type="PANTHER" id="PTHR12110">
    <property type="entry name" value="HYDROXYPYRUVATE ISOMERASE"/>
    <property type="match status" value="1"/>
</dbReference>
<keyword evidence="3" id="KW-1185">Reference proteome</keyword>
<evidence type="ECO:0000313" key="2">
    <source>
        <dbReference type="EMBL" id="AWM37943.1"/>
    </source>
</evidence>
<dbReference type="Gene3D" id="3.20.20.150">
    <property type="entry name" value="Divalent-metal-dependent TIM barrel enzymes"/>
    <property type="match status" value="1"/>
</dbReference>
<dbReference type="Pfam" id="PF01261">
    <property type="entry name" value="AP_endonuc_2"/>
    <property type="match status" value="1"/>
</dbReference>
<accession>A0A2Z3GW40</accession>
<dbReference type="EMBL" id="CP025958">
    <property type="protein sequence ID" value="AWM37943.1"/>
    <property type="molecule type" value="Genomic_DNA"/>
</dbReference>
<reference evidence="2 3" key="1">
    <citation type="submission" date="2018-01" db="EMBL/GenBank/DDBJ databases">
        <title>G. obscuriglobus.</title>
        <authorList>
            <person name="Franke J."/>
            <person name="Blomberg W."/>
            <person name="Selmecki A."/>
        </authorList>
    </citation>
    <scope>NUCLEOTIDE SEQUENCE [LARGE SCALE GENOMIC DNA]</scope>
    <source>
        <strain evidence="2 3">DSM 5831</strain>
    </source>
</reference>
<keyword evidence="2" id="KW-0413">Isomerase</keyword>
<dbReference type="InterPro" id="IPR013022">
    <property type="entry name" value="Xyl_isomerase-like_TIM-brl"/>
</dbReference>
<dbReference type="RefSeq" id="WP_010037378.1">
    <property type="nucleotide sequence ID" value="NZ_CP025958.1"/>
</dbReference>